<protein>
    <recommendedName>
        <fullName evidence="10">Protein-export membrane protein SecG</fullName>
    </recommendedName>
</protein>
<dbReference type="AlphaFoldDB" id="A0A9W6LLP4"/>
<keyword evidence="12" id="KW-1185">Reference proteome</keyword>
<dbReference type="PANTHER" id="PTHR34182:SF1">
    <property type="entry name" value="PROTEIN-EXPORT MEMBRANE PROTEIN SECG"/>
    <property type="match status" value="1"/>
</dbReference>
<dbReference type="GO" id="GO:0005886">
    <property type="term" value="C:plasma membrane"/>
    <property type="evidence" value="ECO:0007669"/>
    <property type="project" value="UniProtKB-SubCell"/>
</dbReference>
<evidence type="ECO:0000256" key="5">
    <source>
        <dbReference type="ARBA" id="ARBA00022692"/>
    </source>
</evidence>
<evidence type="ECO:0000313" key="11">
    <source>
        <dbReference type="EMBL" id="GLI55501.1"/>
    </source>
</evidence>
<dbReference type="Pfam" id="PF03840">
    <property type="entry name" value="SecG"/>
    <property type="match status" value="1"/>
</dbReference>
<dbReference type="GO" id="GO:0065002">
    <property type="term" value="P:intracellular protein transmembrane transport"/>
    <property type="evidence" value="ECO:0007669"/>
    <property type="project" value="TreeGrafter"/>
</dbReference>
<feature type="transmembrane region" description="Helical" evidence="10">
    <location>
        <begin position="53"/>
        <end position="73"/>
    </location>
</feature>
<dbReference type="GO" id="GO:0015450">
    <property type="term" value="F:protein-transporting ATPase activity"/>
    <property type="evidence" value="ECO:0007669"/>
    <property type="project" value="UniProtKB-UniRule"/>
</dbReference>
<evidence type="ECO:0000313" key="12">
    <source>
        <dbReference type="Proteomes" id="UP001144471"/>
    </source>
</evidence>
<evidence type="ECO:0000256" key="9">
    <source>
        <dbReference type="ARBA" id="ARBA00023136"/>
    </source>
</evidence>
<evidence type="ECO:0000256" key="3">
    <source>
        <dbReference type="ARBA" id="ARBA00022448"/>
    </source>
</evidence>
<evidence type="ECO:0000256" key="7">
    <source>
        <dbReference type="ARBA" id="ARBA00022989"/>
    </source>
</evidence>
<comment type="caution">
    <text evidence="10">Lacks conserved residue(s) required for the propagation of feature annotation.</text>
</comment>
<reference evidence="11" key="1">
    <citation type="submission" date="2022-12" db="EMBL/GenBank/DDBJ databases">
        <title>Reference genome sequencing for broad-spectrum identification of bacterial and archaeal isolates by mass spectrometry.</title>
        <authorList>
            <person name="Sekiguchi Y."/>
            <person name="Tourlousse D.M."/>
        </authorList>
    </citation>
    <scope>NUCLEOTIDE SEQUENCE</scope>
    <source>
        <strain evidence="11">10succ1</strain>
    </source>
</reference>
<dbReference type="GO" id="GO:0043952">
    <property type="term" value="P:protein transport by the Sec complex"/>
    <property type="evidence" value="ECO:0007669"/>
    <property type="project" value="TreeGrafter"/>
</dbReference>
<accession>A0A9W6LLP4</accession>
<evidence type="ECO:0000256" key="1">
    <source>
        <dbReference type="ARBA" id="ARBA00004651"/>
    </source>
</evidence>
<dbReference type="NCBIfam" id="TIGR00810">
    <property type="entry name" value="secG"/>
    <property type="match status" value="1"/>
</dbReference>
<sequence>MAGLLTVLLFVFALALIILVLIQPDRSRGMSGSMGSGGTNTVFGVSQDGGPLAKITEVVAALFIVTALLLYLIK</sequence>
<keyword evidence="9 10" id="KW-0472">Membrane</keyword>
<dbReference type="GO" id="GO:0009306">
    <property type="term" value="P:protein secretion"/>
    <property type="evidence" value="ECO:0007669"/>
    <property type="project" value="UniProtKB-UniRule"/>
</dbReference>
<evidence type="ECO:0000256" key="8">
    <source>
        <dbReference type="ARBA" id="ARBA00023010"/>
    </source>
</evidence>
<keyword evidence="8 10" id="KW-0811">Translocation</keyword>
<dbReference type="PANTHER" id="PTHR34182">
    <property type="entry name" value="PROTEIN-EXPORT MEMBRANE PROTEIN SECG"/>
    <property type="match status" value="1"/>
</dbReference>
<evidence type="ECO:0000256" key="2">
    <source>
        <dbReference type="ARBA" id="ARBA00008445"/>
    </source>
</evidence>
<keyword evidence="4 10" id="KW-1003">Cell membrane</keyword>
<dbReference type="RefSeq" id="WP_281834012.1">
    <property type="nucleotide sequence ID" value="NZ_BSDY01000004.1"/>
</dbReference>
<comment type="function">
    <text evidence="10">Involved in protein export. Participates in an early event of protein translocation.</text>
</comment>
<keyword evidence="3 10" id="KW-0813">Transport</keyword>
<comment type="caution">
    <text evidence="11">The sequence shown here is derived from an EMBL/GenBank/DDBJ whole genome shotgun (WGS) entry which is preliminary data.</text>
</comment>
<proteinExistence type="inferred from homology"/>
<comment type="similarity">
    <text evidence="2 10">Belongs to the SecG family.</text>
</comment>
<evidence type="ECO:0000256" key="10">
    <source>
        <dbReference type="RuleBase" id="RU365087"/>
    </source>
</evidence>
<dbReference type="PRINTS" id="PR01651">
    <property type="entry name" value="SECGEXPORT"/>
</dbReference>
<gene>
    <name evidence="11" type="ORF">PM10SUCC1_10150</name>
</gene>
<name>A0A9W6LLP4_9FUSO</name>
<evidence type="ECO:0000256" key="4">
    <source>
        <dbReference type="ARBA" id="ARBA00022475"/>
    </source>
</evidence>
<keyword evidence="6 10" id="KW-0653">Protein transport</keyword>
<dbReference type="Proteomes" id="UP001144471">
    <property type="component" value="Unassembled WGS sequence"/>
</dbReference>
<evidence type="ECO:0000256" key="6">
    <source>
        <dbReference type="ARBA" id="ARBA00022927"/>
    </source>
</evidence>
<dbReference type="InterPro" id="IPR004692">
    <property type="entry name" value="SecG"/>
</dbReference>
<dbReference type="EMBL" id="BSDY01000004">
    <property type="protein sequence ID" value="GLI55501.1"/>
    <property type="molecule type" value="Genomic_DNA"/>
</dbReference>
<keyword evidence="5 10" id="KW-0812">Transmembrane</keyword>
<keyword evidence="7 10" id="KW-1133">Transmembrane helix</keyword>
<organism evidence="11 12">
    <name type="scientific">Propionigenium maris DSM 9537</name>
    <dbReference type="NCBI Taxonomy" id="1123000"/>
    <lineage>
        <taxon>Bacteria</taxon>
        <taxon>Fusobacteriati</taxon>
        <taxon>Fusobacteriota</taxon>
        <taxon>Fusobacteriia</taxon>
        <taxon>Fusobacteriales</taxon>
        <taxon>Fusobacteriaceae</taxon>
        <taxon>Propionigenium</taxon>
    </lineage>
</organism>
<comment type="subcellular location">
    <subcellularLocation>
        <location evidence="1 10">Cell membrane</location>
        <topology evidence="1 10">Multi-pass membrane protein</topology>
    </subcellularLocation>
</comment>